<evidence type="ECO:0000256" key="6">
    <source>
        <dbReference type="ARBA" id="ARBA00023139"/>
    </source>
</evidence>
<proteinExistence type="inferred from homology"/>
<dbReference type="InterPro" id="IPR001594">
    <property type="entry name" value="Palmitoyltrfase_DHHC"/>
</dbReference>
<dbReference type="STRING" id="1160509.A0A3N4I7Q8"/>
<feature type="region of interest" description="Disordered" evidence="11">
    <location>
        <begin position="509"/>
        <end position="553"/>
    </location>
</feature>
<keyword evidence="7" id="KW-0449">Lipoprotein</keyword>
<feature type="transmembrane region" description="Helical" evidence="10">
    <location>
        <begin position="257"/>
        <end position="282"/>
    </location>
</feature>
<dbReference type="PANTHER" id="PTHR12246">
    <property type="entry name" value="PALMITOYLTRANSFERASE ZDHHC16"/>
    <property type="match status" value="1"/>
</dbReference>
<sequence length="553" mass="60932">MPTLTAYDLLRAAKDSFSSDTRPSTSDSFSSPASRHQDTMRRGSMDSDGLPALDSPTTGRRRKFFGLRRLDRLCCDLFTYSPIALVYAGTTWAVWTEAWSIAFGEIGGWRGAFLGLLGIFLYIMSLWSYTHAVITSPGTPSSPGTSGYTTLPTHEPSTHPITIKSTGTPRFCKKCQFRKPDRTHHCSSCNTCILKMDHHCPWLATCLGLHNYKSFLLFLTYTSLLCLLAFAVSSAYVYHTIFDTYADETEFDAPINWTLMAVMSGIIGLVLTGFTGWHFILVSRNMTTIESLEKVRYNTPAFSRAPPGAQGLTQEQSQYYNYLSDVTNSKPLPHAFDLGAKRNFAQVFGTREQWVRWFCPLPSTAGDGFTWETSEAWRVAALERQAEQEAITRRAWMGGSGDGGFSNNSVGHFQPHPEFGGNPNGLIHGGGMPPITRHPAVGGGKKVARVESTGIIRTSQMAGGQRDVRVSKAERVLGYTDGPGESVPMVPIRRVRRDPDADLFVDSDEEGTVVEETSVAGSEGRRSPGRVAPVIGDVRRGSAGEEEDWKSNW</sequence>
<dbReference type="GO" id="GO:0016020">
    <property type="term" value="C:membrane"/>
    <property type="evidence" value="ECO:0007669"/>
    <property type="project" value="UniProtKB-SubCell"/>
</dbReference>
<dbReference type="GO" id="GO:0019706">
    <property type="term" value="F:protein-cysteine S-palmitoyltransferase activity"/>
    <property type="evidence" value="ECO:0007669"/>
    <property type="project" value="UniProtKB-EC"/>
</dbReference>
<accession>A0A3N4I7Q8</accession>
<evidence type="ECO:0000256" key="11">
    <source>
        <dbReference type="SAM" id="MobiDB-lite"/>
    </source>
</evidence>
<feature type="transmembrane region" description="Helical" evidence="10">
    <location>
        <begin position="77"/>
        <end position="95"/>
    </location>
</feature>
<evidence type="ECO:0000259" key="12">
    <source>
        <dbReference type="Pfam" id="PF01529"/>
    </source>
</evidence>
<evidence type="ECO:0000256" key="1">
    <source>
        <dbReference type="ARBA" id="ARBA00004141"/>
    </source>
</evidence>
<evidence type="ECO:0000256" key="3">
    <source>
        <dbReference type="ARBA" id="ARBA00022692"/>
    </source>
</evidence>
<comment type="subcellular location">
    <subcellularLocation>
        <location evidence="1">Membrane</location>
        <topology evidence="1">Multi-pass membrane protein</topology>
    </subcellularLocation>
</comment>
<evidence type="ECO:0000256" key="8">
    <source>
        <dbReference type="ARBA" id="ARBA00023315"/>
    </source>
</evidence>
<keyword evidence="14" id="KW-1185">Reference proteome</keyword>
<feature type="transmembrane region" description="Helical" evidence="10">
    <location>
        <begin position="107"/>
        <end position="127"/>
    </location>
</feature>
<evidence type="ECO:0000256" key="2">
    <source>
        <dbReference type="ARBA" id="ARBA00022679"/>
    </source>
</evidence>
<gene>
    <name evidence="13" type="ORF">BJ508DRAFT_306551</name>
</gene>
<name>A0A3N4I7Q8_ASCIM</name>
<comment type="domain">
    <text evidence="10">The DHHC domain is required for palmitoyltransferase activity.</text>
</comment>
<feature type="compositionally biased region" description="Low complexity" evidence="11">
    <location>
        <begin position="138"/>
        <end position="153"/>
    </location>
</feature>
<keyword evidence="5 10" id="KW-0472">Membrane</keyword>
<feature type="transmembrane region" description="Helical" evidence="10">
    <location>
        <begin position="215"/>
        <end position="237"/>
    </location>
</feature>
<dbReference type="EC" id="2.3.1.225" evidence="10"/>
<dbReference type="PROSITE" id="PS50216">
    <property type="entry name" value="DHHC"/>
    <property type="match status" value="1"/>
</dbReference>
<comment type="catalytic activity">
    <reaction evidence="9 10">
        <text>L-cysteinyl-[protein] + hexadecanoyl-CoA = S-hexadecanoyl-L-cysteinyl-[protein] + CoA</text>
        <dbReference type="Rhea" id="RHEA:36683"/>
        <dbReference type="Rhea" id="RHEA-COMP:10131"/>
        <dbReference type="Rhea" id="RHEA-COMP:11032"/>
        <dbReference type="ChEBI" id="CHEBI:29950"/>
        <dbReference type="ChEBI" id="CHEBI:57287"/>
        <dbReference type="ChEBI" id="CHEBI:57379"/>
        <dbReference type="ChEBI" id="CHEBI:74151"/>
        <dbReference type="EC" id="2.3.1.225"/>
    </reaction>
</comment>
<comment type="similarity">
    <text evidence="10">Belongs to the DHHC palmitoyltransferase family.</text>
</comment>
<evidence type="ECO:0000256" key="5">
    <source>
        <dbReference type="ARBA" id="ARBA00023136"/>
    </source>
</evidence>
<evidence type="ECO:0000313" key="13">
    <source>
        <dbReference type="EMBL" id="RPA81517.1"/>
    </source>
</evidence>
<keyword evidence="2 10" id="KW-0808">Transferase</keyword>
<feature type="region of interest" description="Disordered" evidence="11">
    <location>
        <begin position="138"/>
        <end position="161"/>
    </location>
</feature>
<dbReference type="EMBL" id="ML119679">
    <property type="protein sequence ID" value="RPA81517.1"/>
    <property type="molecule type" value="Genomic_DNA"/>
</dbReference>
<feature type="compositionally biased region" description="Low complexity" evidence="11">
    <location>
        <begin position="16"/>
        <end position="34"/>
    </location>
</feature>
<feature type="region of interest" description="Disordered" evidence="11">
    <location>
        <begin position="16"/>
        <end position="55"/>
    </location>
</feature>
<reference evidence="13 14" key="1">
    <citation type="journal article" date="2018" name="Nat. Ecol. Evol.">
        <title>Pezizomycetes genomes reveal the molecular basis of ectomycorrhizal truffle lifestyle.</title>
        <authorList>
            <person name="Murat C."/>
            <person name="Payen T."/>
            <person name="Noel B."/>
            <person name="Kuo A."/>
            <person name="Morin E."/>
            <person name="Chen J."/>
            <person name="Kohler A."/>
            <person name="Krizsan K."/>
            <person name="Balestrini R."/>
            <person name="Da Silva C."/>
            <person name="Montanini B."/>
            <person name="Hainaut M."/>
            <person name="Levati E."/>
            <person name="Barry K.W."/>
            <person name="Belfiori B."/>
            <person name="Cichocki N."/>
            <person name="Clum A."/>
            <person name="Dockter R.B."/>
            <person name="Fauchery L."/>
            <person name="Guy J."/>
            <person name="Iotti M."/>
            <person name="Le Tacon F."/>
            <person name="Lindquist E.A."/>
            <person name="Lipzen A."/>
            <person name="Malagnac F."/>
            <person name="Mello A."/>
            <person name="Molinier V."/>
            <person name="Miyauchi S."/>
            <person name="Poulain J."/>
            <person name="Riccioni C."/>
            <person name="Rubini A."/>
            <person name="Sitrit Y."/>
            <person name="Splivallo R."/>
            <person name="Traeger S."/>
            <person name="Wang M."/>
            <person name="Zifcakova L."/>
            <person name="Wipf D."/>
            <person name="Zambonelli A."/>
            <person name="Paolocci F."/>
            <person name="Nowrousian M."/>
            <person name="Ottonello S."/>
            <person name="Baldrian P."/>
            <person name="Spatafora J.W."/>
            <person name="Henrissat B."/>
            <person name="Nagy L.G."/>
            <person name="Aury J.M."/>
            <person name="Wincker P."/>
            <person name="Grigoriev I.V."/>
            <person name="Bonfante P."/>
            <person name="Martin F.M."/>
        </authorList>
    </citation>
    <scope>NUCLEOTIDE SEQUENCE [LARGE SCALE GENOMIC DNA]</scope>
    <source>
        <strain evidence="13 14">RN42</strain>
    </source>
</reference>
<keyword evidence="3 10" id="KW-0812">Transmembrane</keyword>
<dbReference type="AlphaFoldDB" id="A0A3N4I7Q8"/>
<evidence type="ECO:0000313" key="14">
    <source>
        <dbReference type="Proteomes" id="UP000275078"/>
    </source>
</evidence>
<keyword evidence="6" id="KW-0564">Palmitate</keyword>
<keyword evidence="8 10" id="KW-0012">Acyltransferase</keyword>
<evidence type="ECO:0000256" key="4">
    <source>
        <dbReference type="ARBA" id="ARBA00022989"/>
    </source>
</evidence>
<feature type="domain" description="Palmitoyltransferase DHHC" evidence="12">
    <location>
        <begin position="167"/>
        <end position="294"/>
    </location>
</feature>
<evidence type="ECO:0000256" key="10">
    <source>
        <dbReference type="RuleBase" id="RU079119"/>
    </source>
</evidence>
<dbReference type="InterPro" id="IPR039859">
    <property type="entry name" value="PFA4/ZDH16/20/ERF2-like"/>
</dbReference>
<dbReference type="OrthoDB" id="302728at2759"/>
<keyword evidence="4 10" id="KW-1133">Transmembrane helix</keyword>
<organism evidence="13 14">
    <name type="scientific">Ascobolus immersus RN42</name>
    <dbReference type="NCBI Taxonomy" id="1160509"/>
    <lineage>
        <taxon>Eukaryota</taxon>
        <taxon>Fungi</taxon>
        <taxon>Dikarya</taxon>
        <taxon>Ascomycota</taxon>
        <taxon>Pezizomycotina</taxon>
        <taxon>Pezizomycetes</taxon>
        <taxon>Pezizales</taxon>
        <taxon>Ascobolaceae</taxon>
        <taxon>Ascobolus</taxon>
    </lineage>
</organism>
<evidence type="ECO:0000256" key="9">
    <source>
        <dbReference type="ARBA" id="ARBA00048048"/>
    </source>
</evidence>
<protein>
    <recommendedName>
        <fullName evidence="10">Palmitoyltransferase</fullName>
        <ecNumber evidence="10">2.3.1.225</ecNumber>
    </recommendedName>
</protein>
<dbReference type="Pfam" id="PF01529">
    <property type="entry name" value="DHHC"/>
    <property type="match status" value="1"/>
</dbReference>
<feature type="compositionally biased region" description="Basic and acidic residues" evidence="11">
    <location>
        <begin position="35"/>
        <end position="45"/>
    </location>
</feature>
<feature type="compositionally biased region" description="Acidic residues" evidence="11">
    <location>
        <begin position="544"/>
        <end position="553"/>
    </location>
</feature>
<evidence type="ECO:0000256" key="7">
    <source>
        <dbReference type="ARBA" id="ARBA00023288"/>
    </source>
</evidence>
<dbReference type="Proteomes" id="UP000275078">
    <property type="component" value="Unassembled WGS sequence"/>
</dbReference>